<keyword evidence="10 18" id="KW-0808">Transferase</keyword>
<dbReference type="Pfam" id="PF01148">
    <property type="entry name" value="CTP_transf_1"/>
    <property type="match status" value="1"/>
</dbReference>
<comment type="pathway">
    <text evidence="4">Lipid metabolism.</text>
</comment>
<evidence type="ECO:0000256" key="8">
    <source>
        <dbReference type="ARBA" id="ARBA00022475"/>
    </source>
</evidence>
<dbReference type="EC" id="2.7.7.41" evidence="6 18"/>
<dbReference type="GO" id="GO:0004605">
    <property type="term" value="F:phosphatidate cytidylyltransferase activity"/>
    <property type="evidence" value="ECO:0007669"/>
    <property type="project" value="UniProtKB-EC"/>
</dbReference>
<comment type="similarity">
    <text evidence="5 18">Belongs to the CDS family.</text>
</comment>
<evidence type="ECO:0000256" key="6">
    <source>
        <dbReference type="ARBA" id="ARBA00012487"/>
    </source>
</evidence>
<evidence type="ECO:0000313" key="21">
    <source>
        <dbReference type="Proteomes" id="UP000242662"/>
    </source>
</evidence>
<proteinExistence type="inferred from homology"/>
<name>A0A1G6H7Q1_9BACI</name>
<evidence type="ECO:0000256" key="15">
    <source>
        <dbReference type="ARBA" id="ARBA00023136"/>
    </source>
</evidence>
<keyword evidence="9" id="KW-0444">Lipid biosynthesis</keyword>
<evidence type="ECO:0000256" key="7">
    <source>
        <dbReference type="ARBA" id="ARBA00019373"/>
    </source>
</evidence>
<evidence type="ECO:0000256" key="12">
    <source>
        <dbReference type="ARBA" id="ARBA00022695"/>
    </source>
</evidence>
<organism evidence="20 21">
    <name type="scientific">Shouchella lonarensis</name>
    <dbReference type="NCBI Taxonomy" id="1464122"/>
    <lineage>
        <taxon>Bacteria</taxon>
        <taxon>Bacillati</taxon>
        <taxon>Bacillota</taxon>
        <taxon>Bacilli</taxon>
        <taxon>Bacillales</taxon>
        <taxon>Bacillaceae</taxon>
        <taxon>Shouchella</taxon>
    </lineage>
</organism>
<dbReference type="Proteomes" id="UP000242662">
    <property type="component" value="Unassembled WGS sequence"/>
</dbReference>
<keyword evidence="21" id="KW-1185">Reference proteome</keyword>
<evidence type="ECO:0000256" key="17">
    <source>
        <dbReference type="ARBA" id="ARBA00023264"/>
    </source>
</evidence>
<dbReference type="PANTHER" id="PTHR46382:SF1">
    <property type="entry name" value="PHOSPHATIDATE CYTIDYLYLTRANSFERASE"/>
    <property type="match status" value="1"/>
</dbReference>
<dbReference type="OrthoDB" id="9799199at2"/>
<evidence type="ECO:0000256" key="5">
    <source>
        <dbReference type="ARBA" id="ARBA00010185"/>
    </source>
</evidence>
<dbReference type="PROSITE" id="PS01315">
    <property type="entry name" value="CDS"/>
    <property type="match status" value="1"/>
</dbReference>
<sequence>MRTRMITGAFFGLTMIILVWLGGWPFSLLISVVASIAMVELLRMRNIKALSLEGIAGLLSMWLWFVPEDWFSTVLSIEFTKVEMFAFLILILLMLTVMTKNKFTFDEVGFIVVSSIYVGFGFHYLLLTREIPGDGIWLLFYVLVLIWATDSGAYFIGKAIGKHKLWPHISPNKTIEGAVGGILLAVFVGSVFYMIYPVTPLYITAFCIMLVTSIFGQMGDLVESALKRHYAVKDSGHVLPGHGGILDRFDSLIYVLPILHLLQLIA</sequence>
<dbReference type="EMBL" id="FMYM01000003">
    <property type="protein sequence ID" value="SDB90174.1"/>
    <property type="molecule type" value="Genomic_DNA"/>
</dbReference>
<evidence type="ECO:0000313" key="20">
    <source>
        <dbReference type="EMBL" id="SDB90174.1"/>
    </source>
</evidence>
<dbReference type="InterPro" id="IPR000374">
    <property type="entry name" value="PC_trans"/>
</dbReference>
<feature type="transmembrane region" description="Helical" evidence="19">
    <location>
        <begin position="6"/>
        <end position="37"/>
    </location>
</feature>
<accession>A0A1G6H7Q1</accession>
<comment type="catalytic activity">
    <reaction evidence="1 18">
        <text>a 1,2-diacyl-sn-glycero-3-phosphate + CTP + H(+) = a CDP-1,2-diacyl-sn-glycerol + diphosphate</text>
        <dbReference type="Rhea" id="RHEA:16229"/>
        <dbReference type="ChEBI" id="CHEBI:15378"/>
        <dbReference type="ChEBI" id="CHEBI:33019"/>
        <dbReference type="ChEBI" id="CHEBI:37563"/>
        <dbReference type="ChEBI" id="CHEBI:58332"/>
        <dbReference type="ChEBI" id="CHEBI:58608"/>
        <dbReference type="EC" id="2.7.7.41"/>
    </reaction>
</comment>
<feature type="transmembrane region" description="Helical" evidence="19">
    <location>
        <begin position="79"/>
        <end position="96"/>
    </location>
</feature>
<evidence type="ECO:0000256" key="13">
    <source>
        <dbReference type="ARBA" id="ARBA00022989"/>
    </source>
</evidence>
<evidence type="ECO:0000256" key="19">
    <source>
        <dbReference type="SAM" id="Phobius"/>
    </source>
</evidence>
<keyword evidence="16" id="KW-0594">Phospholipid biosynthesis</keyword>
<reference evidence="21" key="1">
    <citation type="submission" date="2016-09" db="EMBL/GenBank/DDBJ databases">
        <authorList>
            <person name="Varghese N."/>
            <person name="Submissions S."/>
        </authorList>
    </citation>
    <scope>NUCLEOTIDE SEQUENCE [LARGE SCALE GENOMIC DNA]</scope>
    <source>
        <strain evidence="21">25nlg</strain>
    </source>
</reference>
<evidence type="ECO:0000256" key="9">
    <source>
        <dbReference type="ARBA" id="ARBA00022516"/>
    </source>
</evidence>
<dbReference type="UniPathway" id="UPA00557">
    <property type="reaction ID" value="UER00614"/>
</dbReference>
<protein>
    <recommendedName>
        <fullName evidence="7 18">Phosphatidate cytidylyltransferase</fullName>
        <ecNumber evidence="6 18">2.7.7.41</ecNumber>
    </recommendedName>
</protein>
<feature type="transmembrane region" description="Helical" evidence="19">
    <location>
        <begin position="177"/>
        <end position="196"/>
    </location>
</feature>
<evidence type="ECO:0000256" key="1">
    <source>
        <dbReference type="ARBA" id="ARBA00001698"/>
    </source>
</evidence>
<evidence type="ECO:0000256" key="3">
    <source>
        <dbReference type="ARBA" id="ARBA00005119"/>
    </source>
</evidence>
<evidence type="ECO:0000256" key="14">
    <source>
        <dbReference type="ARBA" id="ARBA00023098"/>
    </source>
</evidence>
<evidence type="ECO:0000256" key="11">
    <source>
        <dbReference type="ARBA" id="ARBA00022692"/>
    </source>
</evidence>
<feature type="transmembrane region" description="Helical" evidence="19">
    <location>
        <begin position="138"/>
        <end position="156"/>
    </location>
</feature>
<gene>
    <name evidence="20" type="ORF">SAMN05421737_10331</name>
</gene>
<keyword evidence="14" id="KW-0443">Lipid metabolism</keyword>
<feature type="transmembrane region" description="Helical" evidence="19">
    <location>
        <begin position="202"/>
        <end position="222"/>
    </location>
</feature>
<comment type="pathway">
    <text evidence="3 18">Phospholipid metabolism; CDP-diacylglycerol biosynthesis; CDP-diacylglycerol from sn-glycerol 3-phosphate: step 3/3.</text>
</comment>
<keyword evidence="8" id="KW-1003">Cell membrane</keyword>
<keyword evidence="13 19" id="KW-1133">Transmembrane helix</keyword>
<keyword evidence="15 19" id="KW-0472">Membrane</keyword>
<comment type="subcellular location">
    <subcellularLocation>
        <location evidence="2">Cell membrane</location>
        <topology evidence="2">Multi-pass membrane protein</topology>
    </subcellularLocation>
</comment>
<evidence type="ECO:0000256" key="10">
    <source>
        <dbReference type="ARBA" id="ARBA00022679"/>
    </source>
</evidence>
<evidence type="ECO:0000256" key="4">
    <source>
        <dbReference type="ARBA" id="ARBA00005189"/>
    </source>
</evidence>
<keyword evidence="12 18" id="KW-0548">Nucleotidyltransferase</keyword>
<keyword evidence="11 18" id="KW-0812">Transmembrane</keyword>
<feature type="transmembrane region" description="Helical" evidence="19">
    <location>
        <begin position="108"/>
        <end position="126"/>
    </location>
</feature>
<dbReference type="AlphaFoldDB" id="A0A1G6H7Q1"/>
<evidence type="ECO:0000256" key="16">
    <source>
        <dbReference type="ARBA" id="ARBA00023209"/>
    </source>
</evidence>
<dbReference type="PANTHER" id="PTHR46382">
    <property type="entry name" value="PHOSPHATIDATE CYTIDYLYLTRANSFERASE"/>
    <property type="match status" value="1"/>
</dbReference>
<dbReference type="GO" id="GO:0016024">
    <property type="term" value="P:CDP-diacylglycerol biosynthetic process"/>
    <property type="evidence" value="ECO:0007669"/>
    <property type="project" value="UniProtKB-UniPathway"/>
</dbReference>
<keyword evidence="17" id="KW-1208">Phospholipid metabolism</keyword>
<dbReference type="RefSeq" id="WP_090774903.1">
    <property type="nucleotide sequence ID" value="NZ_FMYM01000003.1"/>
</dbReference>
<evidence type="ECO:0000256" key="2">
    <source>
        <dbReference type="ARBA" id="ARBA00004651"/>
    </source>
</evidence>
<dbReference type="GO" id="GO:0005886">
    <property type="term" value="C:plasma membrane"/>
    <property type="evidence" value="ECO:0007669"/>
    <property type="project" value="UniProtKB-SubCell"/>
</dbReference>
<evidence type="ECO:0000256" key="18">
    <source>
        <dbReference type="RuleBase" id="RU003938"/>
    </source>
</evidence>
<dbReference type="STRING" id="1464122.SAMN05421737_10331"/>
<feature type="transmembrane region" description="Helical" evidence="19">
    <location>
        <begin position="49"/>
        <end position="67"/>
    </location>
</feature>